<accession>A0A8X6W6S2</accession>
<evidence type="ECO:0000313" key="2">
    <source>
        <dbReference type="Proteomes" id="UP000887159"/>
    </source>
</evidence>
<keyword evidence="2" id="KW-1185">Reference proteome</keyword>
<dbReference type="EMBL" id="BMAU01021387">
    <property type="protein sequence ID" value="GFY29140.1"/>
    <property type="molecule type" value="Genomic_DNA"/>
</dbReference>
<sequence>MESPSDEELAACVTNKMESVQLCSVLPPQISVTTVVKRRKRSWPPYLMLCKGRYKNMDNFGLRTVSSVIHSWQEDTYVSRKKHRDDAAVLQRASLLSGVTARKGISLKA</sequence>
<gene>
    <name evidence="1" type="ORF">TNCV_4722681</name>
</gene>
<comment type="caution">
    <text evidence="1">The sequence shown here is derived from an EMBL/GenBank/DDBJ whole genome shotgun (WGS) entry which is preliminary data.</text>
</comment>
<organism evidence="1 2">
    <name type="scientific">Trichonephila clavipes</name>
    <name type="common">Golden silk orbweaver</name>
    <name type="synonym">Nephila clavipes</name>
    <dbReference type="NCBI Taxonomy" id="2585209"/>
    <lineage>
        <taxon>Eukaryota</taxon>
        <taxon>Metazoa</taxon>
        <taxon>Ecdysozoa</taxon>
        <taxon>Arthropoda</taxon>
        <taxon>Chelicerata</taxon>
        <taxon>Arachnida</taxon>
        <taxon>Araneae</taxon>
        <taxon>Araneomorphae</taxon>
        <taxon>Entelegynae</taxon>
        <taxon>Araneoidea</taxon>
        <taxon>Nephilidae</taxon>
        <taxon>Trichonephila</taxon>
    </lineage>
</organism>
<name>A0A8X6W6S2_TRICX</name>
<proteinExistence type="predicted"/>
<protein>
    <submittedName>
        <fullName evidence="1">Uncharacterized protein</fullName>
    </submittedName>
</protein>
<reference evidence="1" key="1">
    <citation type="submission" date="2020-08" db="EMBL/GenBank/DDBJ databases">
        <title>Multicomponent nature underlies the extraordinary mechanical properties of spider dragline silk.</title>
        <authorList>
            <person name="Kono N."/>
            <person name="Nakamura H."/>
            <person name="Mori M."/>
            <person name="Yoshida Y."/>
            <person name="Ohtoshi R."/>
            <person name="Malay A.D."/>
            <person name="Moran D.A.P."/>
            <person name="Tomita M."/>
            <person name="Numata K."/>
            <person name="Arakawa K."/>
        </authorList>
    </citation>
    <scope>NUCLEOTIDE SEQUENCE</scope>
</reference>
<dbReference type="Proteomes" id="UP000887159">
    <property type="component" value="Unassembled WGS sequence"/>
</dbReference>
<evidence type="ECO:0000313" key="1">
    <source>
        <dbReference type="EMBL" id="GFY29140.1"/>
    </source>
</evidence>
<dbReference type="AlphaFoldDB" id="A0A8X6W6S2"/>